<evidence type="ECO:0000313" key="2">
    <source>
        <dbReference type="Proteomes" id="UP001596388"/>
    </source>
</evidence>
<evidence type="ECO:0000313" key="1">
    <source>
        <dbReference type="EMBL" id="MFC7096275.1"/>
    </source>
</evidence>
<name>A0ABD5WRS7_9EURY</name>
<protein>
    <submittedName>
        <fullName evidence="1">Uncharacterized protein</fullName>
    </submittedName>
</protein>
<accession>A0ABD5WRS7</accession>
<dbReference type="GeneID" id="79269839"/>
<reference evidence="1 2" key="1">
    <citation type="journal article" date="2019" name="Int. J. Syst. Evol. Microbiol.">
        <title>The Global Catalogue of Microorganisms (GCM) 10K type strain sequencing project: providing services to taxonomists for standard genome sequencing and annotation.</title>
        <authorList>
            <consortium name="The Broad Institute Genomics Platform"/>
            <consortium name="The Broad Institute Genome Sequencing Center for Infectious Disease"/>
            <person name="Wu L."/>
            <person name="Ma J."/>
        </authorList>
    </citation>
    <scope>NUCLEOTIDE SEQUENCE [LARGE SCALE GENOMIC DNA]</scope>
    <source>
        <strain evidence="1 2">DT55</strain>
    </source>
</reference>
<sequence>MTLNPTDRSVDVDPDGPVETRAERLLDAFLEHEELDEGLADAVTRLRRRGHRWDALELVVVSQKDPTAARRLLEAAVVDG</sequence>
<proteinExistence type="predicted"/>
<keyword evidence="2" id="KW-1185">Reference proteome</keyword>
<dbReference type="RefSeq" id="WP_276239251.1">
    <property type="nucleotide sequence ID" value="NZ_CP119989.1"/>
</dbReference>
<comment type="caution">
    <text evidence="1">The sequence shown here is derived from an EMBL/GenBank/DDBJ whole genome shotgun (WGS) entry which is preliminary data.</text>
</comment>
<dbReference type="Proteomes" id="UP001596388">
    <property type="component" value="Unassembled WGS sequence"/>
</dbReference>
<gene>
    <name evidence="1" type="ORF">ACFQKD_03070</name>
</gene>
<dbReference type="EMBL" id="JBHTAG010000002">
    <property type="protein sequence ID" value="MFC7096275.1"/>
    <property type="molecule type" value="Genomic_DNA"/>
</dbReference>
<organism evidence="1 2">
    <name type="scientific">Halobaculum marinum</name>
    <dbReference type="NCBI Taxonomy" id="3031996"/>
    <lineage>
        <taxon>Archaea</taxon>
        <taxon>Methanobacteriati</taxon>
        <taxon>Methanobacteriota</taxon>
        <taxon>Stenosarchaea group</taxon>
        <taxon>Halobacteria</taxon>
        <taxon>Halobacteriales</taxon>
        <taxon>Haloferacaceae</taxon>
        <taxon>Halobaculum</taxon>
    </lineage>
</organism>
<dbReference type="AlphaFoldDB" id="A0ABD5WRS7"/>